<evidence type="ECO:0000313" key="4">
    <source>
        <dbReference type="Proteomes" id="UP000887320"/>
    </source>
</evidence>
<keyword evidence="2" id="KW-0472">Membrane</keyword>
<accession>A0A8X8GJL0</accession>
<sequence length="278" mass="31792">MNGNAKFSTREWILSIIILLIVEAFVFWVAFQFAGNSSALGYVSFAGTLISIILAVLAIGYTYGESQQQKNSSDTLSNQISSLVKIKEKLETQADALEDIKELKSKLTNFSANVDNHFNNTYSKLNIFTDQLKSSHSQSKTQSKEIQNDLNKNEIYDRLFIQQDFKINVISLILFILSFEETDYYEYVPVSLEYLESLEDLDINGFDKGVLYGFSYHLGLTLLRLGYANKDTGYLDQIVIEHFNYVIDNNFETLSTEFDGRIKPLLERAKKSKFYEIG</sequence>
<organism evidence="3 4">
    <name type="scientific">Acinetobacter guillouiae</name>
    <name type="common">Acinetobacter genomosp. 11</name>
    <dbReference type="NCBI Taxonomy" id="106649"/>
    <lineage>
        <taxon>Bacteria</taxon>
        <taxon>Pseudomonadati</taxon>
        <taxon>Pseudomonadota</taxon>
        <taxon>Gammaproteobacteria</taxon>
        <taxon>Moraxellales</taxon>
        <taxon>Moraxellaceae</taxon>
        <taxon>Acinetobacter</taxon>
    </lineage>
</organism>
<name>A0A8X8GJL0_ACIGI</name>
<dbReference type="Proteomes" id="UP000887320">
    <property type="component" value="Unassembled WGS sequence"/>
</dbReference>
<keyword evidence="1" id="KW-0175">Coiled coil</keyword>
<reference evidence="3" key="1">
    <citation type="submission" date="2021-07" db="EMBL/GenBank/DDBJ databases">
        <authorList>
            <person name="Fernandez M."/>
            <person name="Pereira P."/>
            <person name="Torres Tejerizo G.A."/>
            <person name="Gonzalez P."/>
            <person name="Agostini E."/>
        </authorList>
    </citation>
    <scope>NUCLEOTIDE SEQUENCE</scope>
    <source>
        <strain evidence="3">SFC 500-1A</strain>
    </source>
</reference>
<protein>
    <recommendedName>
        <fullName evidence="5">Phage abortive infection protein</fullName>
    </recommendedName>
</protein>
<feature type="transmembrane region" description="Helical" evidence="2">
    <location>
        <begin position="12"/>
        <end position="33"/>
    </location>
</feature>
<dbReference type="AlphaFoldDB" id="A0A8X8GJL0"/>
<proteinExistence type="predicted"/>
<dbReference type="EMBL" id="JAHWXT010000006">
    <property type="protein sequence ID" value="MCF0265966.1"/>
    <property type="molecule type" value="Genomic_DNA"/>
</dbReference>
<evidence type="ECO:0000313" key="3">
    <source>
        <dbReference type="EMBL" id="MCF0265966.1"/>
    </source>
</evidence>
<feature type="coiled-coil region" evidence="1">
    <location>
        <begin position="80"/>
        <end position="120"/>
    </location>
</feature>
<evidence type="ECO:0000256" key="2">
    <source>
        <dbReference type="SAM" id="Phobius"/>
    </source>
</evidence>
<dbReference type="RefSeq" id="WP_234623928.1">
    <property type="nucleotide sequence ID" value="NZ_JAHWXT010000006.1"/>
</dbReference>
<evidence type="ECO:0000256" key="1">
    <source>
        <dbReference type="SAM" id="Coils"/>
    </source>
</evidence>
<keyword evidence="2" id="KW-1133">Transmembrane helix</keyword>
<comment type="caution">
    <text evidence="3">The sequence shown here is derived from an EMBL/GenBank/DDBJ whole genome shotgun (WGS) entry which is preliminary data.</text>
</comment>
<feature type="transmembrane region" description="Helical" evidence="2">
    <location>
        <begin position="39"/>
        <end position="63"/>
    </location>
</feature>
<keyword evidence="2" id="KW-0812">Transmembrane</keyword>
<gene>
    <name evidence="3" type="ORF">KW868_16080</name>
</gene>
<evidence type="ECO:0008006" key="5">
    <source>
        <dbReference type="Google" id="ProtNLM"/>
    </source>
</evidence>